<protein>
    <submittedName>
        <fullName evidence="1">Arsenical resistance operon transcriptional repressor ArsD</fullName>
    </submittedName>
</protein>
<accession>A0A387B901</accession>
<dbReference type="Proteomes" id="UP000269374">
    <property type="component" value="Chromosome"/>
</dbReference>
<dbReference type="RefSeq" id="WP_120771693.1">
    <property type="nucleotide sequence ID" value="NZ_CP032627.1"/>
</dbReference>
<proteinExistence type="predicted"/>
<dbReference type="Gene3D" id="3.40.30.10">
    <property type="entry name" value="Glutaredoxin"/>
    <property type="match status" value="1"/>
</dbReference>
<keyword evidence="2" id="KW-1185">Reference proteome</keyword>
<sequence>MLIELFEAKIPDFNMEMMGLTQILAAFQNGDELTMKRYNLMNQPEAFTRYPQVMQMLQKEDTLPLTLVDGEIVLIGEYPTIDDLTEITGISFQNVGGCGDNCENCSCGGH</sequence>
<dbReference type="GO" id="GO:0003677">
    <property type="term" value="F:DNA binding"/>
    <property type="evidence" value="ECO:0007669"/>
    <property type="project" value="InterPro"/>
</dbReference>
<dbReference type="Pfam" id="PF06953">
    <property type="entry name" value="ArsD"/>
    <property type="match status" value="1"/>
</dbReference>
<dbReference type="GO" id="GO:0045892">
    <property type="term" value="P:negative regulation of DNA-templated transcription"/>
    <property type="evidence" value="ECO:0007669"/>
    <property type="project" value="InterPro"/>
</dbReference>
<evidence type="ECO:0000313" key="2">
    <source>
        <dbReference type="Proteomes" id="UP000269374"/>
    </source>
</evidence>
<reference evidence="1 2" key="1">
    <citation type="submission" date="2018-09" db="EMBL/GenBank/DDBJ databases">
        <title>Genome sequencing of strain 1JSPR-7.</title>
        <authorList>
            <person name="Heo J."/>
            <person name="Kim S.-J."/>
            <person name="Kwon S.-W."/>
        </authorList>
    </citation>
    <scope>NUCLEOTIDE SEQUENCE [LARGE SCALE GENOMIC DNA]</scope>
    <source>
        <strain evidence="1 2">1JSPR-7</strain>
    </source>
</reference>
<dbReference type="InterPro" id="IPR010712">
    <property type="entry name" value="Arsenical-R_ArsD"/>
</dbReference>
<dbReference type="OrthoDB" id="9801358at2"/>
<dbReference type="GO" id="GO:0046685">
    <property type="term" value="P:response to arsenic-containing substance"/>
    <property type="evidence" value="ECO:0007669"/>
    <property type="project" value="InterPro"/>
</dbReference>
<dbReference type="KEGG" id="lact:D7I46_03900"/>
<evidence type="ECO:0000313" key="1">
    <source>
        <dbReference type="EMBL" id="AYG00305.1"/>
    </source>
</evidence>
<name>A0A387B901_9LACT</name>
<gene>
    <name evidence="1" type="primary">arsD</name>
    <name evidence="1" type="ORF">D7I46_03900</name>
</gene>
<dbReference type="EMBL" id="CP032627">
    <property type="protein sequence ID" value="AYG00305.1"/>
    <property type="molecule type" value="Genomic_DNA"/>
</dbReference>
<dbReference type="AlphaFoldDB" id="A0A387B901"/>
<organism evidence="1 2">
    <name type="scientific">Lactococcus allomyrinae</name>
    <dbReference type="NCBI Taxonomy" id="2419773"/>
    <lineage>
        <taxon>Bacteria</taxon>
        <taxon>Bacillati</taxon>
        <taxon>Bacillota</taxon>
        <taxon>Bacilli</taxon>
        <taxon>Lactobacillales</taxon>
        <taxon>Streptococcaceae</taxon>
        <taxon>Lactococcus</taxon>
    </lineage>
</organism>